<dbReference type="AlphaFoldDB" id="A0A1E7FD44"/>
<dbReference type="InterPro" id="IPR001841">
    <property type="entry name" value="Znf_RING"/>
</dbReference>
<dbReference type="InterPro" id="IPR036770">
    <property type="entry name" value="Ankyrin_rpt-contain_sf"/>
</dbReference>
<evidence type="ECO:0000256" key="3">
    <source>
        <dbReference type="ARBA" id="ARBA00022833"/>
    </source>
</evidence>
<dbReference type="InterPro" id="IPR013083">
    <property type="entry name" value="Znf_RING/FYVE/PHD"/>
</dbReference>
<dbReference type="InterPro" id="IPR017907">
    <property type="entry name" value="Znf_RING_CS"/>
</dbReference>
<accession>A0A1E7FD44</accession>
<gene>
    <name evidence="7" type="ORF">FRACYDRAFT_238640</name>
</gene>
<dbReference type="GO" id="GO:0008270">
    <property type="term" value="F:zinc ion binding"/>
    <property type="evidence" value="ECO:0007669"/>
    <property type="project" value="UniProtKB-KW"/>
</dbReference>
<evidence type="ECO:0000256" key="2">
    <source>
        <dbReference type="ARBA" id="ARBA00022771"/>
    </source>
</evidence>
<evidence type="ECO:0000313" key="8">
    <source>
        <dbReference type="Proteomes" id="UP000095751"/>
    </source>
</evidence>
<dbReference type="SUPFAM" id="SSF57850">
    <property type="entry name" value="RING/U-box"/>
    <property type="match status" value="1"/>
</dbReference>
<protein>
    <recommendedName>
        <fullName evidence="6">RING-type domain-containing protein</fullName>
    </recommendedName>
</protein>
<feature type="compositionally biased region" description="Basic and acidic residues" evidence="5">
    <location>
        <begin position="1"/>
        <end position="25"/>
    </location>
</feature>
<evidence type="ECO:0000259" key="6">
    <source>
        <dbReference type="PROSITE" id="PS50089"/>
    </source>
</evidence>
<keyword evidence="2 4" id="KW-0863">Zinc-finger</keyword>
<keyword evidence="8" id="KW-1185">Reference proteome</keyword>
<keyword evidence="1" id="KW-0479">Metal-binding</keyword>
<dbReference type="Gene3D" id="1.25.40.20">
    <property type="entry name" value="Ankyrin repeat-containing domain"/>
    <property type="match status" value="1"/>
</dbReference>
<dbReference type="Gene3D" id="3.30.40.10">
    <property type="entry name" value="Zinc/RING finger domain, C3HC4 (zinc finger)"/>
    <property type="match status" value="1"/>
</dbReference>
<evidence type="ECO:0000313" key="7">
    <source>
        <dbReference type="EMBL" id="OEU16054.1"/>
    </source>
</evidence>
<dbReference type="EMBL" id="KV784358">
    <property type="protein sequence ID" value="OEU16054.1"/>
    <property type="molecule type" value="Genomic_DNA"/>
</dbReference>
<dbReference type="OrthoDB" id="29886at2759"/>
<evidence type="ECO:0000256" key="4">
    <source>
        <dbReference type="PROSITE-ProRule" id="PRU00175"/>
    </source>
</evidence>
<organism evidence="7 8">
    <name type="scientific">Fragilariopsis cylindrus CCMP1102</name>
    <dbReference type="NCBI Taxonomy" id="635003"/>
    <lineage>
        <taxon>Eukaryota</taxon>
        <taxon>Sar</taxon>
        <taxon>Stramenopiles</taxon>
        <taxon>Ochrophyta</taxon>
        <taxon>Bacillariophyta</taxon>
        <taxon>Bacillariophyceae</taxon>
        <taxon>Bacillariophycidae</taxon>
        <taxon>Bacillariales</taxon>
        <taxon>Bacillariaceae</taxon>
        <taxon>Fragilariopsis</taxon>
    </lineage>
</organism>
<evidence type="ECO:0000256" key="5">
    <source>
        <dbReference type="SAM" id="MobiDB-lite"/>
    </source>
</evidence>
<name>A0A1E7FD44_9STRA</name>
<dbReference type="KEGG" id="fcy:FRACYDRAFT_238640"/>
<dbReference type="Proteomes" id="UP000095751">
    <property type="component" value="Unassembled WGS sequence"/>
</dbReference>
<proteinExistence type="predicted"/>
<dbReference type="PANTHER" id="PTHR23327">
    <property type="entry name" value="RING FINGER PROTEIN 127"/>
    <property type="match status" value="1"/>
</dbReference>
<dbReference type="InParanoid" id="A0A1E7FD44"/>
<dbReference type="PROSITE" id="PS50089">
    <property type="entry name" value="ZF_RING_2"/>
    <property type="match status" value="1"/>
</dbReference>
<feature type="region of interest" description="Disordered" evidence="5">
    <location>
        <begin position="1"/>
        <end position="31"/>
    </location>
</feature>
<dbReference type="SUPFAM" id="SSF48403">
    <property type="entry name" value="Ankyrin repeat"/>
    <property type="match status" value="1"/>
</dbReference>
<dbReference type="PROSITE" id="PS00518">
    <property type="entry name" value="ZF_RING_1"/>
    <property type="match status" value="1"/>
</dbReference>
<feature type="domain" description="RING-type" evidence="6">
    <location>
        <begin position="38"/>
        <end position="81"/>
    </location>
</feature>
<evidence type="ECO:0000256" key="1">
    <source>
        <dbReference type="ARBA" id="ARBA00022723"/>
    </source>
</evidence>
<dbReference type="SMART" id="SM00184">
    <property type="entry name" value="RING"/>
    <property type="match status" value="1"/>
</dbReference>
<sequence>MSETMEKSKNDDSDIDDDKKGEDVGTSKNSDSSSIEECVICQDVLYKPVMLPCGHKYCYDCLEGWRSRYVADKNRTCPQCRKGIPPTKAMLIQLSMYDHVIGATMQILDNPPYKLPPLPEEDNWDEDKDDYGTYSEEFSRSIRILPHPQQQELLKMRLVSYVNNNKIKLEYLKEQIGPNVMNGEIDVLEEPTEHRYEDLPEEICCAAGNNNIEEVLNWLGSPPIPHKRINAPNINKMQRTLLHEAEIECRLDLMRLLLQNNANVDPFSSSPQTPFFQACYLKRLTPAALLLLEWGATKEFDKSHGLYTGARHKALDIALEARNKPLVNLLKSPLGGRRCEILGLESRSDLNGRTCVAVRYFKDDDRYAVRIGEYPPEDDNNEVYVNKDDFKFEFVKVKYSNLKRRDRTHIDPGYVVKFLGYSGRNVFAVVKPE</sequence>
<dbReference type="PANTHER" id="PTHR23327:SF51">
    <property type="entry name" value="TRANSCRIPTIONAL REGULATOR OF YEAST FORM ADHERENCE 3"/>
    <property type="match status" value="1"/>
</dbReference>
<keyword evidence="3" id="KW-0862">Zinc</keyword>
<reference evidence="7 8" key="1">
    <citation type="submission" date="2016-09" db="EMBL/GenBank/DDBJ databases">
        <title>Extensive genetic diversity and differential bi-allelic expression allows diatom success in the polar Southern Ocean.</title>
        <authorList>
            <consortium name="DOE Joint Genome Institute"/>
            <person name="Mock T."/>
            <person name="Otillar R.P."/>
            <person name="Strauss J."/>
            <person name="Dupont C."/>
            <person name="Frickenhaus S."/>
            <person name="Maumus F."/>
            <person name="Mcmullan M."/>
            <person name="Sanges R."/>
            <person name="Schmutz J."/>
            <person name="Toseland A."/>
            <person name="Valas R."/>
            <person name="Veluchamy A."/>
            <person name="Ward B.J."/>
            <person name="Allen A."/>
            <person name="Barry K."/>
            <person name="Falciatore A."/>
            <person name="Ferrante M."/>
            <person name="Fortunato A.E."/>
            <person name="Gloeckner G."/>
            <person name="Gruber A."/>
            <person name="Hipkin R."/>
            <person name="Janech M."/>
            <person name="Kroth P."/>
            <person name="Leese F."/>
            <person name="Lindquist E."/>
            <person name="Lyon B.R."/>
            <person name="Martin J."/>
            <person name="Mayer C."/>
            <person name="Parker M."/>
            <person name="Quesneville H."/>
            <person name="Raymond J."/>
            <person name="Uhlig C."/>
            <person name="Valentin K.U."/>
            <person name="Worden A.Z."/>
            <person name="Armbrust E.V."/>
            <person name="Bowler C."/>
            <person name="Green B."/>
            <person name="Moulton V."/>
            <person name="Van Oosterhout C."/>
            <person name="Grigoriev I."/>
        </authorList>
    </citation>
    <scope>NUCLEOTIDE SEQUENCE [LARGE SCALE GENOMIC DNA]</scope>
    <source>
        <strain evidence="7 8">CCMP1102</strain>
    </source>
</reference>
<dbReference type="Pfam" id="PF13920">
    <property type="entry name" value="zf-C3HC4_3"/>
    <property type="match status" value="1"/>
</dbReference>